<sequence>MAVPQQNSSNRFLFSLTDNLTYIAPKTTATPPKQTGWVRRKARKLLYFQTLWRNSSRPSATIDQRFRRPSRSSPYEYRGDTSSSARPSKWSMNLINSESPIRLEISP</sequence>
<gene>
    <name evidence="2" type="ORF">HYFRA_00001368</name>
</gene>
<accession>A0A9N9L3A6</accession>
<comment type="caution">
    <text evidence="2">The sequence shown here is derived from an EMBL/GenBank/DDBJ whole genome shotgun (WGS) entry which is preliminary data.</text>
</comment>
<feature type="compositionally biased region" description="Polar residues" evidence="1">
    <location>
        <begin position="80"/>
        <end position="91"/>
    </location>
</feature>
<dbReference type="AlphaFoldDB" id="A0A9N9L3A6"/>
<reference evidence="2" key="1">
    <citation type="submission" date="2021-07" db="EMBL/GenBank/DDBJ databases">
        <authorList>
            <person name="Durling M."/>
        </authorList>
    </citation>
    <scope>NUCLEOTIDE SEQUENCE</scope>
</reference>
<name>A0A9N9L3A6_9HELO</name>
<evidence type="ECO:0000313" key="2">
    <source>
        <dbReference type="EMBL" id="CAG8959470.1"/>
    </source>
</evidence>
<proteinExistence type="predicted"/>
<evidence type="ECO:0000313" key="3">
    <source>
        <dbReference type="Proteomes" id="UP000696280"/>
    </source>
</evidence>
<keyword evidence="3" id="KW-1185">Reference proteome</keyword>
<protein>
    <submittedName>
        <fullName evidence="2">Uncharacterized protein</fullName>
    </submittedName>
</protein>
<feature type="region of interest" description="Disordered" evidence="1">
    <location>
        <begin position="58"/>
        <end position="91"/>
    </location>
</feature>
<dbReference type="Proteomes" id="UP000696280">
    <property type="component" value="Unassembled WGS sequence"/>
</dbReference>
<evidence type="ECO:0000256" key="1">
    <source>
        <dbReference type="SAM" id="MobiDB-lite"/>
    </source>
</evidence>
<dbReference type="EMBL" id="CAJVRL010000092">
    <property type="protein sequence ID" value="CAG8959470.1"/>
    <property type="molecule type" value="Genomic_DNA"/>
</dbReference>
<organism evidence="2 3">
    <name type="scientific">Hymenoscyphus fraxineus</name>
    <dbReference type="NCBI Taxonomy" id="746836"/>
    <lineage>
        <taxon>Eukaryota</taxon>
        <taxon>Fungi</taxon>
        <taxon>Dikarya</taxon>
        <taxon>Ascomycota</taxon>
        <taxon>Pezizomycotina</taxon>
        <taxon>Leotiomycetes</taxon>
        <taxon>Helotiales</taxon>
        <taxon>Helotiaceae</taxon>
        <taxon>Hymenoscyphus</taxon>
    </lineage>
</organism>